<name>A0A1L8CN28_9PROT</name>
<dbReference type="InterPro" id="IPR009875">
    <property type="entry name" value="PilZ_domain"/>
</dbReference>
<dbReference type="AlphaFoldDB" id="A0A1L8CN28"/>
<dbReference type="RefSeq" id="WP_072659640.1">
    <property type="nucleotide sequence ID" value="NZ_BDFD01000009.1"/>
</dbReference>
<evidence type="ECO:0000259" key="1">
    <source>
        <dbReference type="Pfam" id="PF07238"/>
    </source>
</evidence>
<proteinExistence type="predicted"/>
<comment type="caution">
    <text evidence="2">The sequence shown here is derived from an EMBL/GenBank/DDBJ whole genome shotgun (WGS) entry which is preliminary data.</text>
</comment>
<dbReference type="STRING" id="1921010.MMIC_P1285"/>
<accession>A0A1L8CN28</accession>
<dbReference type="Pfam" id="PF07238">
    <property type="entry name" value="PilZ"/>
    <property type="match status" value="1"/>
</dbReference>
<dbReference type="OrthoDB" id="5296451at2"/>
<keyword evidence="3" id="KW-1185">Reference proteome</keyword>
<evidence type="ECO:0000313" key="3">
    <source>
        <dbReference type="Proteomes" id="UP000231632"/>
    </source>
</evidence>
<feature type="domain" description="PilZ" evidence="1">
    <location>
        <begin position="5"/>
        <end position="102"/>
    </location>
</feature>
<dbReference type="EMBL" id="BDFD01000009">
    <property type="protein sequence ID" value="GAV20320.1"/>
    <property type="molecule type" value="Genomic_DNA"/>
</dbReference>
<protein>
    <submittedName>
        <fullName evidence="2">PilZ domain protein</fullName>
    </submittedName>
</protein>
<dbReference type="Proteomes" id="UP000231632">
    <property type="component" value="Unassembled WGS sequence"/>
</dbReference>
<dbReference type="GO" id="GO:0035438">
    <property type="term" value="F:cyclic-di-GMP binding"/>
    <property type="evidence" value="ECO:0007669"/>
    <property type="project" value="InterPro"/>
</dbReference>
<reference evidence="2 3" key="1">
    <citation type="journal article" date="2017" name="Arch. Microbiol.">
        <title>Mariprofundus micogutta sp. nov., a novel iron-oxidizing zetaproteobacterium isolated from a deep-sea hydrothermal field at the Bayonnaise knoll of the Izu-Ogasawara arc, and a description of Mariprofundales ord. nov. and Zetaproteobacteria classis nov.</title>
        <authorList>
            <person name="Makita H."/>
            <person name="Tanaka E."/>
            <person name="Mitsunobu S."/>
            <person name="Miyazaki M."/>
            <person name="Nunoura T."/>
            <person name="Uematsu K."/>
            <person name="Takaki Y."/>
            <person name="Nishi S."/>
            <person name="Shimamura S."/>
            <person name="Takai K."/>
        </authorList>
    </citation>
    <scope>NUCLEOTIDE SEQUENCE [LARGE SCALE GENOMIC DNA]</scope>
    <source>
        <strain evidence="2 3">ET2</strain>
    </source>
</reference>
<gene>
    <name evidence="2" type="ORF">MMIC_P1285</name>
</gene>
<sequence length="124" mass="13888">MQNERRNGDRYCFHLDLQPKGELTLFVDGRILSVWKLVDISPFGTGLSIHESLDAGSNVSLQYLDDNGEIQVSGTVAWSDLENSQEEGEGYRVGIQFSRKTMSLNVAIFKAVTDFPTDYHRCAA</sequence>
<evidence type="ECO:0000313" key="2">
    <source>
        <dbReference type="EMBL" id="GAV20320.1"/>
    </source>
</evidence>
<organism evidence="2 3">
    <name type="scientific">Mariprofundus micogutta</name>
    <dbReference type="NCBI Taxonomy" id="1921010"/>
    <lineage>
        <taxon>Bacteria</taxon>
        <taxon>Pseudomonadati</taxon>
        <taxon>Pseudomonadota</taxon>
        <taxon>Candidatius Mariprofundia</taxon>
        <taxon>Mariprofundales</taxon>
        <taxon>Mariprofundaceae</taxon>
        <taxon>Mariprofundus</taxon>
    </lineage>
</organism>